<proteinExistence type="predicted"/>
<evidence type="ECO:0000313" key="2">
    <source>
        <dbReference type="EnsemblPlants" id="KQL28359"/>
    </source>
</evidence>
<dbReference type="Gramene" id="KQL28359">
    <property type="protein sequence ID" value="KQL28359"/>
    <property type="gene ID" value="SETIT_020392mg"/>
</dbReference>
<dbReference type="InParanoid" id="K3Z1H4"/>
<reference evidence="3" key="1">
    <citation type="journal article" date="2012" name="Nat. Biotechnol.">
        <title>Reference genome sequence of the model plant Setaria.</title>
        <authorList>
            <person name="Bennetzen J.L."/>
            <person name="Schmutz J."/>
            <person name="Wang H."/>
            <person name="Percifield R."/>
            <person name="Hawkins J."/>
            <person name="Pontaroli A.C."/>
            <person name="Estep M."/>
            <person name="Feng L."/>
            <person name="Vaughn J.N."/>
            <person name="Grimwood J."/>
            <person name="Jenkins J."/>
            <person name="Barry K."/>
            <person name="Lindquist E."/>
            <person name="Hellsten U."/>
            <person name="Deshpande S."/>
            <person name="Wang X."/>
            <person name="Wu X."/>
            <person name="Mitros T."/>
            <person name="Triplett J."/>
            <person name="Yang X."/>
            <person name="Ye C.Y."/>
            <person name="Mauro-Herrera M."/>
            <person name="Wang L."/>
            <person name="Li P."/>
            <person name="Sharma M."/>
            <person name="Sharma R."/>
            <person name="Ronald P.C."/>
            <person name="Panaud O."/>
            <person name="Kellogg E.A."/>
            <person name="Brutnell T.P."/>
            <person name="Doust A.N."/>
            <person name="Tuskan G.A."/>
            <person name="Rokhsar D."/>
            <person name="Devos K.M."/>
        </authorList>
    </citation>
    <scope>NUCLEOTIDE SEQUENCE [LARGE SCALE GENOMIC DNA]</scope>
    <source>
        <strain evidence="3">cv. Yugu1</strain>
    </source>
</reference>
<name>K3Z1H4_SETIT</name>
<reference evidence="2" key="2">
    <citation type="submission" date="2018-08" db="UniProtKB">
        <authorList>
            <consortium name="EnsemblPlants"/>
        </authorList>
    </citation>
    <scope>IDENTIFICATION</scope>
    <source>
        <strain evidence="2">Yugu1</strain>
    </source>
</reference>
<dbReference type="EMBL" id="AGNK02000075">
    <property type="status" value="NOT_ANNOTATED_CDS"/>
    <property type="molecule type" value="Genomic_DNA"/>
</dbReference>
<dbReference type="AlphaFoldDB" id="K3Z1H4"/>
<evidence type="ECO:0000256" key="1">
    <source>
        <dbReference type="SAM" id="MobiDB-lite"/>
    </source>
</evidence>
<accession>K3Z1H4</accession>
<keyword evidence="3" id="KW-1185">Reference proteome</keyword>
<feature type="region of interest" description="Disordered" evidence="1">
    <location>
        <begin position="1"/>
        <end position="43"/>
    </location>
</feature>
<evidence type="ECO:0000313" key="3">
    <source>
        <dbReference type="Proteomes" id="UP000004995"/>
    </source>
</evidence>
<organism evidence="2 3">
    <name type="scientific">Setaria italica</name>
    <name type="common">Foxtail millet</name>
    <name type="synonym">Panicum italicum</name>
    <dbReference type="NCBI Taxonomy" id="4555"/>
    <lineage>
        <taxon>Eukaryota</taxon>
        <taxon>Viridiplantae</taxon>
        <taxon>Streptophyta</taxon>
        <taxon>Embryophyta</taxon>
        <taxon>Tracheophyta</taxon>
        <taxon>Spermatophyta</taxon>
        <taxon>Magnoliopsida</taxon>
        <taxon>Liliopsida</taxon>
        <taxon>Poales</taxon>
        <taxon>Poaceae</taxon>
        <taxon>PACMAD clade</taxon>
        <taxon>Panicoideae</taxon>
        <taxon>Panicodae</taxon>
        <taxon>Paniceae</taxon>
        <taxon>Cenchrinae</taxon>
        <taxon>Setaria</taxon>
    </lineage>
</organism>
<protein>
    <submittedName>
        <fullName evidence="2">Uncharacterized protein</fullName>
    </submittedName>
</protein>
<sequence>MGEEQRPPLRAWGRASGLQLGTGCSGAEMGDGARRGPATTPWPWAAGGVKAEVAARAEAVPTMTPWPLGESERRGVRRG</sequence>
<dbReference type="EnsemblPlants" id="KQL28359">
    <property type="protein sequence ID" value="KQL28359"/>
    <property type="gene ID" value="SETIT_020392mg"/>
</dbReference>
<dbReference type="HOGENOM" id="CLU_2610554_0_0_1"/>
<dbReference type="Proteomes" id="UP000004995">
    <property type="component" value="Unassembled WGS sequence"/>
</dbReference>